<dbReference type="EnsemblMetazoa" id="tetur02g07370.1">
    <property type="protein sequence ID" value="tetur02g07370.1"/>
    <property type="gene ID" value="tetur02g07370"/>
</dbReference>
<dbReference type="Proteomes" id="UP000015104">
    <property type="component" value="Unassembled WGS sequence"/>
</dbReference>
<evidence type="ECO:0000313" key="2">
    <source>
        <dbReference type="Proteomes" id="UP000015104"/>
    </source>
</evidence>
<dbReference type="EMBL" id="CAEY01000807">
    <property type="status" value="NOT_ANNOTATED_CDS"/>
    <property type="molecule type" value="Genomic_DNA"/>
</dbReference>
<dbReference type="HOGENOM" id="CLU_3369047_0_0_1"/>
<keyword evidence="2" id="KW-1185">Reference proteome</keyword>
<proteinExistence type="predicted"/>
<protein>
    <submittedName>
        <fullName evidence="1">Uncharacterized protein</fullName>
    </submittedName>
</protein>
<reference evidence="1" key="2">
    <citation type="submission" date="2015-06" db="UniProtKB">
        <authorList>
            <consortium name="EnsemblMetazoa"/>
        </authorList>
    </citation>
    <scope>IDENTIFICATION</scope>
</reference>
<sequence>MVPMRQLVKKNQDNLPTRFYSDCTELLLLESTDEW</sequence>
<organism evidence="1 2">
    <name type="scientific">Tetranychus urticae</name>
    <name type="common">Two-spotted spider mite</name>
    <dbReference type="NCBI Taxonomy" id="32264"/>
    <lineage>
        <taxon>Eukaryota</taxon>
        <taxon>Metazoa</taxon>
        <taxon>Ecdysozoa</taxon>
        <taxon>Arthropoda</taxon>
        <taxon>Chelicerata</taxon>
        <taxon>Arachnida</taxon>
        <taxon>Acari</taxon>
        <taxon>Acariformes</taxon>
        <taxon>Trombidiformes</taxon>
        <taxon>Prostigmata</taxon>
        <taxon>Eleutherengona</taxon>
        <taxon>Raphignathae</taxon>
        <taxon>Tetranychoidea</taxon>
        <taxon>Tetranychidae</taxon>
        <taxon>Tetranychus</taxon>
    </lineage>
</organism>
<accession>T1JW85</accession>
<dbReference type="AlphaFoldDB" id="T1JW85"/>
<evidence type="ECO:0000313" key="1">
    <source>
        <dbReference type="EnsemblMetazoa" id="tetur02g07370.1"/>
    </source>
</evidence>
<reference evidence="2" key="1">
    <citation type="submission" date="2011-08" db="EMBL/GenBank/DDBJ databases">
        <authorList>
            <person name="Rombauts S."/>
        </authorList>
    </citation>
    <scope>NUCLEOTIDE SEQUENCE</scope>
    <source>
        <strain evidence="2">London</strain>
    </source>
</reference>
<name>T1JW85_TETUR</name>